<evidence type="ECO:0000256" key="2">
    <source>
        <dbReference type="ARBA" id="ARBA00007749"/>
    </source>
</evidence>
<dbReference type="PANTHER" id="PTHR42978">
    <property type="entry name" value="QUORUM-QUENCHING LACTONASE YTNP-RELATED-RELATED"/>
    <property type="match status" value="1"/>
</dbReference>
<evidence type="ECO:0000256" key="6">
    <source>
        <dbReference type="SAM" id="MobiDB-lite"/>
    </source>
</evidence>
<dbReference type="AlphaFoldDB" id="A0AA40A0H0"/>
<dbReference type="PANTHER" id="PTHR42978:SF2">
    <property type="entry name" value="102 KBASES UNSTABLE REGION: FROM 1 TO 119443"/>
    <property type="match status" value="1"/>
</dbReference>
<dbReference type="RefSeq" id="XP_060292151.1">
    <property type="nucleotide sequence ID" value="XM_060447194.1"/>
</dbReference>
<comment type="caution">
    <text evidence="8">The sequence shown here is derived from an EMBL/GenBank/DDBJ whole genome shotgun (WGS) entry which is preliminary data.</text>
</comment>
<dbReference type="GeneID" id="85330464"/>
<dbReference type="Pfam" id="PF00753">
    <property type="entry name" value="Lactamase_B"/>
    <property type="match status" value="1"/>
</dbReference>
<dbReference type="InterPro" id="IPR001279">
    <property type="entry name" value="Metallo-B-lactamas"/>
</dbReference>
<keyword evidence="4" id="KW-0378">Hydrolase</keyword>
<dbReference type="InterPro" id="IPR051013">
    <property type="entry name" value="MBL_superfamily_lactonases"/>
</dbReference>
<evidence type="ECO:0000256" key="4">
    <source>
        <dbReference type="ARBA" id="ARBA00022801"/>
    </source>
</evidence>
<dbReference type="GO" id="GO:0016787">
    <property type="term" value="F:hydrolase activity"/>
    <property type="evidence" value="ECO:0007669"/>
    <property type="project" value="UniProtKB-KW"/>
</dbReference>
<keyword evidence="3" id="KW-0479">Metal-binding</keyword>
<evidence type="ECO:0000256" key="3">
    <source>
        <dbReference type="ARBA" id="ARBA00022723"/>
    </source>
</evidence>
<dbReference type="Gene3D" id="3.60.15.10">
    <property type="entry name" value="Ribonuclease Z/Hydroxyacylglutathione hydrolase-like"/>
    <property type="match status" value="1"/>
</dbReference>
<feature type="region of interest" description="Disordered" evidence="6">
    <location>
        <begin position="231"/>
        <end position="274"/>
    </location>
</feature>
<evidence type="ECO:0000256" key="5">
    <source>
        <dbReference type="ARBA" id="ARBA00022833"/>
    </source>
</evidence>
<dbReference type="SUPFAM" id="SSF56281">
    <property type="entry name" value="Metallo-hydrolase/oxidoreductase"/>
    <property type="match status" value="1"/>
</dbReference>
<accession>A0AA40A0H0</accession>
<keyword evidence="5" id="KW-0862">Zinc</keyword>
<reference evidence="8" key="1">
    <citation type="submission" date="2023-06" db="EMBL/GenBank/DDBJ databases">
        <title>Genome-scale phylogeny and comparative genomics of the fungal order Sordariales.</title>
        <authorList>
            <consortium name="Lawrence Berkeley National Laboratory"/>
            <person name="Hensen N."/>
            <person name="Bonometti L."/>
            <person name="Westerberg I."/>
            <person name="Brannstrom I.O."/>
            <person name="Guillou S."/>
            <person name="Cros-Aarteil S."/>
            <person name="Calhoun S."/>
            <person name="Haridas S."/>
            <person name="Kuo A."/>
            <person name="Mondo S."/>
            <person name="Pangilinan J."/>
            <person name="Riley R."/>
            <person name="LaButti K."/>
            <person name="Andreopoulos B."/>
            <person name="Lipzen A."/>
            <person name="Chen C."/>
            <person name="Yanf M."/>
            <person name="Daum C."/>
            <person name="Ng V."/>
            <person name="Clum A."/>
            <person name="Steindorff A."/>
            <person name="Ohm R."/>
            <person name="Martin F."/>
            <person name="Silar P."/>
            <person name="Natvig D."/>
            <person name="Lalanne C."/>
            <person name="Gautier V."/>
            <person name="Ament-velasquez S.L."/>
            <person name="Kruys A."/>
            <person name="Hutchinson M.I."/>
            <person name="Powell A.J."/>
            <person name="Barry K."/>
            <person name="Miller A.N."/>
            <person name="Grigoriev I.V."/>
            <person name="Debuchy R."/>
            <person name="Gladieux P."/>
            <person name="Thoren M.H."/>
            <person name="Johannesson H."/>
        </authorList>
    </citation>
    <scope>NUCLEOTIDE SEQUENCE</scope>
    <source>
        <strain evidence="8">SMH2392-1A</strain>
    </source>
</reference>
<name>A0AA40A0H0_9PEZI</name>
<dbReference type="GO" id="GO:0046872">
    <property type="term" value="F:metal ion binding"/>
    <property type="evidence" value="ECO:0007669"/>
    <property type="project" value="UniProtKB-KW"/>
</dbReference>
<sequence length="368" mass="39865">MASKPNQQDDKSVSPSSPDSPSEEVRKLPTRCVENIDSLVKAVQTLVGNEGTFKIEMRHNSFFVRSAVKIEMKQLLELIAPKGRRLSAWKLDESEMLPHSLGAEADTGHQITANCSSEDDLVVADETANDGNVPEHDVARRQPEPVARKRLDDATAIITQQRHAVVQGALAFGQYTDLRAGRLDPAADIDLVVLSHVHWDHVGTPSDFARATFAVGAGTLDLLRHGAVPGRALQPRRAARRAHRRVPARPPPGESSYEASNARHPPKHTPMPHAAGRLPAALDVFGDGSVHVVDSPGHLFGHVNLLARLASDRYVYLGGDCCHDPRILRGDSGNALYDDGRGGLRSVYVDTGAARRTLDRIAAFVAGH</sequence>
<evidence type="ECO:0000256" key="1">
    <source>
        <dbReference type="ARBA" id="ARBA00001947"/>
    </source>
</evidence>
<comment type="similarity">
    <text evidence="2">Belongs to the metallo-beta-lactamase superfamily.</text>
</comment>
<dbReference type="EMBL" id="JAUIRO010000007">
    <property type="protein sequence ID" value="KAK0707057.1"/>
    <property type="molecule type" value="Genomic_DNA"/>
</dbReference>
<comment type="cofactor">
    <cofactor evidence="1">
        <name>Zn(2+)</name>
        <dbReference type="ChEBI" id="CHEBI:29105"/>
    </cofactor>
</comment>
<feature type="compositionally biased region" description="Basic residues" evidence="6">
    <location>
        <begin position="237"/>
        <end position="247"/>
    </location>
</feature>
<protein>
    <recommendedName>
        <fullName evidence="7">Metallo-beta-lactamase domain-containing protein</fullName>
    </recommendedName>
</protein>
<gene>
    <name evidence="8" type="ORF">B0T26DRAFT_806680</name>
</gene>
<feature type="region of interest" description="Disordered" evidence="6">
    <location>
        <begin position="1"/>
        <end position="28"/>
    </location>
</feature>
<proteinExistence type="inferred from homology"/>
<feature type="domain" description="Metallo-beta-lactamase" evidence="7">
    <location>
        <begin position="185"/>
        <end position="274"/>
    </location>
</feature>
<keyword evidence="9" id="KW-1185">Reference proteome</keyword>
<organism evidence="8 9">
    <name type="scientific">Lasiosphaeria miniovina</name>
    <dbReference type="NCBI Taxonomy" id="1954250"/>
    <lineage>
        <taxon>Eukaryota</taxon>
        <taxon>Fungi</taxon>
        <taxon>Dikarya</taxon>
        <taxon>Ascomycota</taxon>
        <taxon>Pezizomycotina</taxon>
        <taxon>Sordariomycetes</taxon>
        <taxon>Sordariomycetidae</taxon>
        <taxon>Sordariales</taxon>
        <taxon>Lasiosphaeriaceae</taxon>
        <taxon>Lasiosphaeria</taxon>
    </lineage>
</organism>
<dbReference type="Proteomes" id="UP001172101">
    <property type="component" value="Unassembled WGS sequence"/>
</dbReference>
<dbReference type="InterPro" id="IPR036866">
    <property type="entry name" value="RibonucZ/Hydroxyglut_hydro"/>
</dbReference>
<evidence type="ECO:0000259" key="7">
    <source>
        <dbReference type="Pfam" id="PF00753"/>
    </source>
</evidence>
<evidence type="ECO:0000313" key="8">
    <source>
        <dbReference type="EMBL" id="KAK0707057.1"/>
    </source>
</evidence>
<evidence type="ECO:0000313" key="9">
    <source>
        <dbReference type="Proteomes" id="UP001172101"/>
    </source>
</evidence>